<dbReference type="PANTHER" id="PTHR41771:SF1">
    <property type="entry name" value="MEMBRANE PROTEIN"/>
    <property type="match status" value="1"/>
</dbReference>
<reference evidence="2 3" key="1">
    <citation type="submission" date="2016-10" db="EMBL/GenBank/DDBJ databases">
        <authorList>
            <person name="de Groot N.N."/>
        </authorList>
    </citation>
    <scope>NUCLEOTIDE SEQUENCE [LARGE SCALE GENOMIC DNA]</scope>
    <source>
        <strain evidence="2 3">743A</strain>
    </source>
</reference>
<keyword evidence="3" id="KW-1185">Reference proteome</keyword>
<dbReference type="RefSeq" id="WP_092560016.1">
    <property type="nucleotide sequence ID" value="NZ_FOYZ01000005.1"/>
</dbReference>
<dbReference type="Pfam" id="PF07907">
    <property type="entry name" value="YibE_F"/>
    <property type="match status" value="1"/>
</dbReference>
<gene>
    <name evidence="2" type="ORF">SAMN05661086_01438</name>
</gene>
<evidence type="ECO:0000256" key="1">
    <source>
        <dbReference type="SAM" id="Phobius"/>
    </source>
</evidence>
<keyword evidence="1" id="KW-1133">Transmembrane helix</keyword>
<feature type="transmembrane region" description="Helical" evidence="1">
    <location>
        <begin position="170"/>
        <end position="195"/>
    </location>
</feature>
<keyword evidence="1" id="KW-0472">Membrane</keyword>
<feature type="transmembrane region" description="Helical" evidence="1">
    <location>
        <begin position="123"/>
        <end position="141"/>
    </location>
</feature>
<feature type="transmembrane region" description="Helical" evidence="1">
    <location>
        <begin position="346"/>
        <end position="368"/>
    </location>
</feature>
<proteinExistence type="predicted"/>
<protein>
    <submittedName>
        <fullName evidence="2">Uncharacterized membrane protein</fullName>
    </submittedName>
</protein>
<accession>A0A1I6J800</accession>
<feature type="transmembrane region" description="Helical" evidence="1">
    <location>
        <begin position="299"/>
        <end position="326"/>
    </location>
</feature>
<dbReference type="OrthoDB" id="5753718at2"/>
<dbReference type="InterPro" id="IPR012507">
    <property type="entry name" value="YibE_F"/>
</dbReference>
<feature type="transmembrane region" description="Helical" evidence="1">
    <location>
        <begin position="12"/>
        <end position="28"/>
    </location>
</feature>
<keyword evidence="1" id="KW-0812">Transmembrane</keyword>
<dbReference type="PANTHER" id="PTHR41771">
    <property type="entry name" value="MEMBRANE PROTEIN-RELATED"/>
    <property type="match status" value="1"/>
</dbReference>
<name>A0A1I6J800_9FIRM</name>
<dbReference type="Proteomes" id="UP000199659">
    <property type="component" value="Unassembled WGS sequence"/>
</dbReference>
<feature type="transmembrane region" description="Helical" evidence="1">
    <location>
        <begin position="207"/>
        <end position="230"/>
    </location>
</feature>
<dbReference type="AlphaFoldDB" id="A0A1I6J800"/>
<sequence>MKQILKKHLPSLLGISLLVILIVIPTGYEDLVIFQGTEKCVAKVIKTDESQVISTGLIKSGEQRCELLFLNGKFKGQKAEGYNLLNGSLEADKLFKAGDKALVAVSYQENKILSTNMIDHYRMNKELILAVIFAVFLILFAGKTGARALLSFLITILTIWKVLVPCCLKGINPIFVGLAMVLILTVVILALVYGFDRRCLSAAIGSFLGIVTTMILGVVFTNAFQIHGAIMPNSESLLYSGYQNLNLTQIFMSSIFIGASGAVMDLAVDITSGVYEVVQKKPDLSWKEASLSGINIGRAAMGTMTTTLLLAYSGGYLALLMVFMAQGTPITNILNYKYVAAEILETIAGSFGLVTVAPFTALVCGFLLTKRNK</sequence>
<organism evidence="2 3">
    <name type="scientific">Anaeromicropila populeti</name>
    <dbReference type="NCBI Taxonomy" id="37658"/>
    <lineage>
        <taxon>Bacteria</taxon>
        <taxon>Bacillati</taxon>
        <taxon>Bacillota</taxon>
        <taxon>Clostridia</taxon>
        <taxon>Lachnospirales</taxon>
        <taxon>Lachnospiraceae</taxon>
        <taxon>Anaeromicropila</taxon>
    </lineage>
</organism>
<dbReference type="EMBL" id="FOYZ01000005">
    <property type="protein sequence ID" value="SFR75092.1"/>
    <property type="molecule type" value="Genomic_DNA"/>
</dbReference>
<evidence type="ECO:0000313" key="2">
    <source>
        <dbReference type="EMBL" id="SFR75092.1"/>
    </source>
</evidence>
<evidence type="ECO:0000313" key="3">
    <source>
        <dbReference type="Proteomes" id="UP000199659"/>
    </source>
</evidence>
<dbReference type="STRING" id="37658.SAMN05661086_01438"/>